<keyword evidence="1" id="KW-1133">Transmembrane helix</keyword>
<reference evidence="2 3" key="1">
    <citation type="journal article" date="2024" name="Curr. Microbiol.">
        <title>Luteibacter sahnii sp. nov., A Novel Yellow-Colored Xanthomonadin Pigment Producing Probiotic Bacterium from Healthy Rice Seed Microbiome.</title>
        <authorList>
            <person name="Jaiswal G."/>
            <person name="Rana R."/>
            <person name="Nayak P.K."/>
            <person name="Chouhan R."/>
            <person name="Gandhi S.G."/>
            <person name="Patel H.K."/>
            <person name="Patil P.B."/>
        </authorList>
    </citation>
    <scope>NUCLEOTIDE SEQUENCE [LARGE SCALE GENOMIC DNA]</scope>
    <source>
        <strain evidence="2 3">PPL201</strain>
    </source>
</reference>
<evidence type="ECO:0000313" key="2">
    <source>
        <dbReference type="EMBL" id="MDF4025091.1"/>
    </source>
</evidence>
<dbReference type="Proteomes" id="UP001528850">
    <property type="component" value="Unassembled WGS sequence"/>
</dbReference>
<keyword evidence="1" id="KW-0812">Transmembrane</keyword>
<proteinExistence type="predicted"/>
<dbReference type="InterPro" id="IPR046513">
    <property type="entry name" value="DUF6691"/>
</dbReference>
<feature type="transmembrane region" description="Helical" evidence="1">
    <location>
        <begin position="36"/>
        <end position="57"/>
    </location>
</feature>
<feature type="transmembrane region" description="Helical" evidence="1">
    <location>
        <begin position="113"/>
        <end position="133"/>
    </location>
</feature>
<dbReference type="Pfam" id="PF20398">
    <property type="entry name" value="DUF6691"/>
    <property type="match status" value="1"/>
</dbReference>
<accession>A0ABT6BAF5</accession>
<protein>
    <submittedName>
        <fullName evidence="2">YeeE/YedE family protein</fullName>
    </submittedName>
</protein>
<dbReference type="EMBL" id="JARJJS010000002">
    <property type="protein sequence ID" value="MDF4025091.1"/>
    <property type="molecule type" value="Genomic_DNA"/>
</dbReference>
<evidence type="ECO:0000313" key="3">
    <source>
        <dbReference type="Proteomes" id="UP001528850"/>
    </source>
</evidence>
<sequence>MKGLASLATGLLFGVGLVLSDMINPLRVRAFLDVAGAWDPSLAIVMASALVPSVIAWQIRRRRQRPLLDDRFHVPTSRQLDRSLLAGAAVFGIGWGIVGLCPGPALADLAIQPWPVAGFVLAMIAGMILHRLLHVRRS</sequence>
<comment type="caution">
    <text evidence="2">The sequence shown here is derived from an EMBL/GenBank/DDBJ whole genome shotgun (WGS) entry which is preliminary data.</text>
</comment>
<keyword evidence="1" id="KW-0472">Membrane</keyword>
<gene>
    <name evidence="2" type="ORF">P3W24_08960</name>
</gene>
<name>A0ABT6BAF5_9GAMM</name>
<keyword evidence="3" id="KW-1185">Reference proteome</keyword>
<feature type="transmembrane region" description="Helical" evidence="1">
    <location>
        <begin position="84"/>
        <end position="107"/>
    </location>
</feature>
<evidence type="ECO:0000256" key="1">
    <source>
        <dbReference type="SAM" id="Phobius"/>
    </source>
</evidence>
<organism evidence="2 3">
    <name type="scientific">Luteibacter sahnii</name>
    <dbReference type="NCBI Taxonomy" id="3021977"/>
    <lineage>
        <taxon>Bacteria</taxon>
        <taxon>Pseudomonadati</taxon>
        <taxon>Pseudomonadota</taxon>
        <taxon>Gammaproteobacteria</taxon>
        <taxon>Lysobacterales</taxon>
        <taxon>Rhodanobacteraceae</taxon>
        <taxon>Luteibacter</taxon>
    </lineage>
</organism>